<evidence type="ECO:0000256" key="1">
    <source>
        <dbReference type="SAM" id="MobiDB-lite"/>
    </source>
</evidence>
<sequence length="242" mass="27862">MKKHYDAKWQTAKSDVFRCGDRVYMKVPMEKGKSSYPKLVFEWRGPYRVLDGSSNSALITLIGENEEPVRVQFDHLAKAPPGIDDTPVAGTTSRRRRGRPKRSTRVRPRPEHSRIGERPFRCNIIRFSGKRSSSMDVTTIDYQCPGTFRMVSQKLQCKPSRKWSQIIPNVPIPEWVPTSPYELARTVTIMRQTYIPERLKKDVLLDEAYETLLATGLAVAYAYFRDTCLHISGHVRQAQCTR</sequence>
<protein>
    <submittedName>
        <fullName evidence="4">Chromo domain-containing protein</fullName>
    </submittedName>
</protein>
<feature type="region of interest" description="Disordered" evidence="1">
    <location>
        <begin position="76"/>
        <end position="113"/>
    </location>
</feature>
<gene>
    <name evidence="2" type="ORF">HPBE_LOCUS1789</name>
</gene>
<evidence type="ECO:0000313" key="3">
    <source>
        <dbReference type="Proteomes" id="UP000050761"/>
    </source>
</evidence>
<reference evidence="2 3" key="1">
    <citation type="submission" date="2018-11" db="EMBL/GenBank/DDBJ databases">
        <authorList>
            <consortium name="Pathogen Informatics"/>
        </authorList>
    </citation>
    <scope>NUCLEOTIDE SEQUENCE [LARGE SCALE GENOMIC DNA]</scope>
</reference>
<accession>A0A183F6J6</accession>
<organism evidence="3 4">
    <name type="scientific">Heligmosomoides polygyrus</name>
    <name type="common">Parasitic roundworm</name>
    <dbReference type="NCBI Taxonomy" id="6339"/>
    <lineage>
        <taxon>Eukaryota</taxon>
        <taxon>Metazoa</taxon>
        <taxon>Ecdysozoa</taxon>
        <taxon>Nematoda</taxon>
        <taxon>Chromadorea</taxon>
        <taxon>Rhabditida</taxon>
        <taxon>Rhabditina</taxon>
        <taxon>Rhabditomorpha</taxon>
        <taxon>Strongyloidea</taxon>
        <taxon>Heligmosomidae</taxon>
        <taxon>Heligmosomoides</taxon>
    </lineage>
</organism>
<accession>A0A3P7WV50</accession>
<dbReference type="WBParaSite" id="HPBE_0000178801-mRNA-1">
    <property type="protein sequence ID" value="HPBE_0000178801-mRNA-1"/>
    <property type="gene ID" value="HPBE_0000178801"/>
</dbReference>
<evidence type="ECO:0000313" key="4">
    <source>
        <dbReference type="WBParaSite" id="HPBE_0000178801-mRNA-1"/>
    </source>
</evidence>
<evidence type="ECO:0000313" key="2">
    <source>
        <dbReference type="EMBL" id="VDO21352.1"/>
    </source>
</evidence>
<dbReference type="OrthoDB" id="5873175at2759"/>
<dbReference type="AlphaFoldDB" id="A0A183F6J6"/>
<keyword evidence="3" id="KW-1185">Reference proteome</keyword>
<dbReference type="EMBL" id="UZAH01002214">
    <property type="protein sequence ID" value="VDO21352.1"/>
    <property type="molecule type" value="Genomic_DNA"/>
</dbReference>
<dbReference type="Proteomes" id="UP000050761">
    <property type="component" value="Unassembled WGS sequence"/>
</dbReference>
<name>A0A183F6J6_HELPZ</name>
<reference evidence="4" key="2">
    <citation type="submission" date="2019-09" db="UniProtKB">
        <authorList>
            <consortium name="WormBaseParasite"/>
        </authorList>
    </citation>
    <scope>IDENTIFICATION</scope>
</reference>
<feature type="compositionally biased region" description="Basic residues" evidence="1">
    <location>
        <begin position="93"/>
        <end position="107"/>
    </location>
</feature>
<proteinExistence type="predicted"/>